<comment type="caution">
    <text evidence="1">The sequence shown here is derived from an EMBL/GenBank/DDBJ whole genome shotgun (WGS) entry which is preliminary data.</text>
</comment>
<sequence>MKSQGYNEATAMSGTLKGMRALIQNYFPMALYTHCRADSLELCLRDASDAYNIRRAFSHLVRDAHSSGCHQN</sequence>
<dbReference type="OrthoDB" id="10059816at2759"/>
<reference evidence="1 2" key="1">
    <citation type="journal article" date="2020" name="Cell">
        <title>Large-Scale Comparative Analyses of Tick Genomes Elucidate Their Genetic Diversity and Vector Capacities.</title>
        <authorList>
            <consortium name="Tick Genome and Microbiome Consortium (TIGMIC)"/>
            <person name="Jia N."/>
            <person name="Wang J."/>
            <person name="Shi W."/>
            <person name="Du L."/>
            <person name="Sun Y."/>
            <person name="Zhan W."/>
            <person name="Jiang J.F."/>
            <person name="Wang Q."/>
            <person name="Zhang B."/>
            <person name="Ji P."/>
            <person name="Bell-Sakyi L."/>
            <person name="Cui X.M."/>
            <person name="Yuan T.T."/>
            <person name="Jiang B.G."/>
            <person name="Yang W.F."/>
            <person name="Lam T.T."/>
            <person name="Chang Q.C."/>
            <person name="Ding S.J."/>
            <person name="Wang X.J."/>
            <person name="Zhu J.G."/>
            <person name="Ruan X.D."/>
            <person name="Zhao L."/>
            <person name="Wei J.T."/>
            <person name="Ye R.Z."/>
            <person name="Que T.C."/>
            <person name="Du C.H."/>
            <person name="Zhou Y.H."/>
            <person name="Cheng J.X."/>
            <person name="Dai P.F."/>
            <person name="Guo W.B."/>
            <person name="Han X.H."/>
            <person name="Huang E.J."/>
            <person name="Li L.F."/>
            <person name="Wei W."/>
            <person name="Gao Y.C."/>
            <person name="Liu J.Z."/>
            <person name="Shao H.Z."/>
            <person name="Wang X."/>
            <person name="Wang C.C."/>
            <person name="Yang T.C."/>
            <person name="Huo Q.B."/>
            <person name="Li W."/>
            <person name="Chen H.Y."/>
            <person name="Chen S.E."/>
            <person name="Zhou L.G."/>
            <person name="Ni X.B."/>
            <person name="Tian J.H."/>
            <person name="Sheng Y."/>
            <person name="Liu T."/>
            <person name="Pan Y.S."/>
            <person name="Xia L.Y."/>
            <person name="Li J."/>
            <person name="Zhao F."/>
            <person name="Cao W.C."/>
        </authorList>
    </citation>
    <scope>NUCLEOTIDE SEQUENCE [LARGE SCALE GENOMIC DNA]</scope>
    <source>
        <strain evidence="1">HaeL-2018</strain>
    </source>
</reference>
<keyword evidence="2" id="KW-1185">Reference proteome</keyword>
<proteinExistence type="predicted"/>
<accession>A0A9J6FBJ5</accession>
<name>A0A9J6FBJ5_HAELO</name>
<evidence type="ECO:0000313" key="2">
    <source>
        <dbReference type="Proteomes" id="UP000821853"/>
    </source>
</evidence>
<dbReference type="AlphaFoldDB" id="A0A9J6FBJ5"/>
<evidence type="ECO:0000313" key="1">
    <source>
        <dbReference type="EMBL" id="KAH9359508.1"/>
    </source>
</evidence>
<protein>
    <submittedName>
        <fullName evidence="1">Uncharacterized protein</fullName>
    </submittedName>
</protein>
<dbReference type="Proteomes" id="UP000821853">
    <property type="component" value="Chromosome 1"/>
</dbReference>
<gene>
    <name evidence="1" type="ORF">HPB48_020691</name>
</gene>
<organism evidence="1 2">
    <name type="scientific">Haemaphysalis longicornis</name>
    <name type="common">Bush tick</name>
    <dbReference type="NCBI Taxonomy" id="44386"/>
    <lineage>
        <taxon>Eukaryota</taxon>
        <taxon>Metazoa</taxon>
        <taxon>Ecdysozoa</taxon>
        <taxon>Arthropoda</taxon>
        <taxon>Chelicerata</taxon>
        <taxon>Arachnida</taxon>
        <taxon>Acari</taxon>
        <taxon>Parasitiformes</taxon>
        <taxon>Ixodida</taxon>
        <taxon>Ixodoidea</taxon>
        <taxon>Ixodidae</taxon>
        <taxon>Haemaphysalinae</taxon>
        <taxon>Haemaphysalis</taxon>
    </lineage>
</organism>
<dbReference type="VEuPathDB" id="VectorBase:HLOH_052998"/>
<dbReference type="EMBL" id="JABSTR010000001">
    <property type="protein sequence ID" value="KAH9359508.1"/>
    <property type="molecule type" value="Genomic_DNA"/>
</dbReference>